<evidence type="ECO:0000256" key="6">
    <source>
        <dbReference type="ARBA" id="ARBA00023136"/>
    </source>
</evidence>
<evidence type="ECO:0000256" key="3">
    <source>
        <dbReference type="ARBA" id="ARBA00022475"/>
    </source>
</evidence>
<protein>
    <submittedName>
        <fullName evidence="13">Mechanosensitive ion channel</fullName>
    </submittedName>
</protein>
<dbReference type="PANTHER" id="PTHR30460:SF0">
    <property type="entry name" value="MODERATE CONDUCTANCE MECHANOSENSITIVE CHANNEL YBIO"/>
    <property type="match status" value="1"/>
</dbReference>
<dbReference type="EMBL" id="FNUZ01000001">
    <property type="protein sequence ID" value="SEF69251.1"/>
    <property type="molecule type" value="Genomic_DNA"/>
</dbReference>
<dbReference type="Pfam" id="PF21082">
    <property type="entry name" value="MS_channel_3rd"/>
    <property type="match status" value="1"/>
</dbReference>
<evidence type="ECO:0000256" key="4">
    <source>
        <dbReference type="ARBA" id="ARBA00022692"/>
    </source>
</evidence>
<feature type="transmembrane region" description="Helical" evidence="8">
    <location>
        <begin position="151"/>
        <end position="173"/>
    </location>
</feature>
<feature type="transmembrane region" description="Helical" evidence="8">
    <location>
        <begin position="277"/>
        <end position="299"/>
    </location>
</feature>
<feature type="region of interest" description="Disordered" evidence="7">
    <location>
        <begin position="753"/>
        <end position="803"/>
    </location>
</feature>
<feature type="transmembrane region" description="Helical" evidence="8">
    <location>
        <begin position="532"/>
        <end position="552"/>
    </location>
</feature>
<feature type="transmembrane region" description="Helical" evidence="8">
    <location>
        <begin position="490"/>
        <end position="511"/>
    </location>
</feature>
<evidence type="ECO:0000313" key="14">
    <source>
        <dbReference type="Proteomes" id="UP000236752"/>
    </source>
</evidence>
<dbReference type="SUPFAM" id="SSF82861">
    <property type="entry name" value="Mechanosensitive channel protein MscS (YggB), transmembrane region"/>
    <property type="match status" value="1"/>
</dbReference>
<evidence type="ECO:0000259" key="10">
    <source>
        <dbReference type="Pfam" id="PF21082"/>
    </source>
</evidence>
<evidence type="ECO:0000256" key="8">
    <source>
        <dbReference type="SAM" id="Phobius"/>
    </source>
</evidence>
<feature type="domain" description="Mechanosensitive ion channel MscS" evidence="9">
    <location>
        <begin position="583"/>
        <end position="646"/>
    </location>
</feature>
<dbReference type="InterPro" id="IPR006685">
    <property type="entry name" value="MscS_channel_2nd"/>
</dbReference>
<accession>A0A1H5U4T4</accession>
<reference evidence="13 14" key="1">
    <citation type="submission" date="2016-10" db="EMBL/GenBank/DDBJ databases">
        <authorList>
            <person name="de Groot N.N."/>
        </authorList>
    </citation>
    <scope>NUCLEOTIDE SEQUENCE [LARGE SCALE GENOMIC DNA]</scope>
    <source>
        <strain evidence="13 14">DSM 26915</strain>
    </source>
</reference>
<dbReference type="SUPFAM" id="SSF50182">
    <property type="entry name" value="Sm-like ribonucleoproteins"/>
    <property type="match status" value="1"/>
</dbReference>
<feature type="domain" description="Mechanosensitive ion channel transmembrane helices 2/3" evidence="11">
    <location>
        <begin position="541"/>
        <end position="581"/>
    </location>
</feature>
<feature type="transmembrane region" description="Helical" evidence="8">
    <location>
        <begin position="558"/>
        <end position="578"/>
    </location>
</feature>
<keyword evidence="14" id="KW-1185">Reference proteome</keyword>
<comment type="subcellular location">
    <subcellularLocation>
        <location evidence="1">Cell membrane</location>
        <topology evidence="1">Multi-pass membrane protein</topology>
    </subcellularLocation>
</comment>
<feature type="transmembrane region" description="Helical" evidence="8">
    <location>
        <begin position="455"/>
        <end position="478"/>
    </location>
</feature>
<dbReference type="Gene3D" id="3.30.70.100">
    <property type="match status" value="1"/>
</dbReference>
<dbReference type="GO" id="GO:0008381">
    <property type="term" value="F:mechanosensitive monoatomic ion channel activity"/>
    <property type="evidence" value="ECO:0007669"/>
    <property type="project" value="InterPro"/>
</dbReference>
<evidence type="ECO:0000259" key="12">
    <source>
        <dbReference type="Pfam" id="PF25392"/>
    </source>
</evidence>
<dbReference type="Gene3D" id="1.10.287.1260">
    <property type="match status" value="1"/>
</dbReference>
<feature type="compositionally biased region" description="Basic and acidic residues" evidence="7">
    <location>
        <begin position="771"/>
        <end position="781"/>
    </location>
</feature>
<dbReference type="RefSeq" id="WP_234994667.1">
    <property type="nucleotide sequence ID" value="NZ_FNUZ01000001.1"/>
</dbReference>
<feature type="transmembrane region" description="Helical" evidence="8">
    <location>
        <begin position="397"/>
        <end position="421"/>
    </location>
</feature>
<organism evidence="13 14">
    <name type="scientific">Thalassococcus halodurans</name>
    <dbReference type="NCBI Taxonomy" id="373675"/>
    <lineage>
        <taxon>Bacteria</taxon>
        <taxon>Pseudomonadati</taxon>
        <taxon>Pseudomonadota</taxon>
        <taxon>Alphaproteobacteria</taxon>
        <taxon>Rhodobacterales</taxon>
        <taxon>Roseobacteraceae</taxon>
        <taxon>Thalassococcus</taxon>
    </lineage>
</organism>
<dbReference type="InterPro" id="IPR057485">
    <property type="entry name" value="YbiO-like_TM1"/>
</dbReference>
<gene>
    <name evidence="13" type="ORF">SAMN04488045_0837</name>
</gene>
<dbReference type="AlphaFoldDB" id="A0A1H5U4T4"/>
<dbReference type="Pfam" id="PF25392">
    <property type="entry name" value="MS_channel_TM1"/>
    <property type="match status" value="1"/>
</dbReference>
<feature type="transmembrane region" description="Helical" evidence="8">
    <location>
        <begin position="193"/>
        <end position="226"/>
    </location>
</feature>
<keyword evidence="5 8" id="KW-1133">Transmembrane helix</keyword>
<feature type="region of interest" description="Disordered" evidence="7">
    <location>
        <begin position="37"/>
        <end position="56"/>
    </location>
</feature>
<dbReference type="SUPFAM" id="SSF82689">
    <property type="entry name" value="Mechanosensitive channel protein MscS (YggB), C-terminal domain"/>
    <property type="match status" value="1"/>
</dbReference>
<dbReference type="InterPro" id="IPR049142">
    <property type="entry name" value="MS_channel_1st"/>
</dbReference>
<comment type="similarity">
    <text evidence="2">Belongs to the MscS (TC 1.A.23) family.</text>
</comment>
<keyword evidence="3" id="KW-1003">Cell membrane</keyword>
<feature type="domain" description="Mechanosensitive ion channel MscS C-terminal" evidence="10">
    <location>
        <begin position="653"/>
        <end position="740"/>
    </location>
</feature>
<feature type="domain" description="Moderate conductance mechanosensitive channel YbiO-like transmembrane helix 1" evidence="12">
    <location>
        <begin position="403"/>
        <end position="481"/>
    </location>
</feature>
<dbReference type="InterPro" id="IPR023408">
    <property type="entry name" value="MscS_beta-dom_sf"/>
</dbReference>
<dbReference type="GO" id="GO:0005886">
    <property type="term" value="C:plasma membrane"/>
    <property type="evidence" value="ECO:0007669"/>
    <property type="project" value="UniProtKB-SubCell"/>
</dbReference>
<evidence type="ECO:0000256" key="1">
    <source>
        <dbReference type="ARBA" id="ARBA00004651"/>
    </source>
</evidence>
<proteinExistence type="inferred from homology"/>
<dbReference type="Proteomes" id="UP000236752">
    <property type="component" value="Unassembled WGS sequence"/>
</dbReference>
<dbReference type="Pfam" id="PF21088">
    <property type="entry name" value="MS_channel_1st"/>
    <property type="match status" value="1"/>
</dbReference>
<dbReference type="InterPro" id="IPR011066">
    <property type="entry name" value="MscS_channel_C_sf"/>
</dbReference>
<evidence type="ECO:0000313" key="13">
    <source>
        <dbReference type="EMBL" id="SEF69251.1"/>
    </source>
</evidence>
<feature type="transmembrane region" description="Helical" evidence="8">
    <location>
        <begin position="238"/>
        <end position="257"/>
    </location>
</feature>
<feature type="transmembrane region" description="Helical" evidence="8">
    <location>
        <begin position="305"/>
        <end position="329"/>
    </location>
</feature>
<dbReference type="Gene3D" id="2.30.30.60">
    <property type="match status" value="1"/>
</dbReference>
<dbReference type="Pfam" id="PF00924">
    <property type="entry name" value="MS_channel_2nd"/>
    <property type="match status" value="1"/>
</dbReference>
<keyword evidence="6 8" id="KW-0472">Membrane</keyword>
<evidence type="ECO:0000256" key="7">
    <source>
        <dbReference type="SAM" id="MobiDB-lite"/>
    </source>
</evidence>
<evidence type="ECO:0000256" key="5">
    <source>
        <dbReference type="ARBA" id="ARBA00022989"/>
    </source>
</evidence>
<name>A0A1H5U4T4_9RHOB</name>
<evidence type="ECO:0000256" key="2">
    <source>
        <dbReference type="ARBA" id="ARBA00008017"/>
    </source>
</evidence>
<dbReference type="InterPro" id="IPR045276">
    <property type="entry name" value="YbiO_bact"/>
</dbReference>
<evidence type="ECO:0000259" key="9">
    <source>
        <dbReference type="Pfam" id="PF00924"/>
    </source>
</evidence>
<feature type="transmembrane region" description="Helical" evidence="8">
    <location>
        <begin position="374"/>
        <end position="391"/>
    </location>
</feature>
<dbReference type="InterPro" id="IPR049278">
    <property type="entry name" value="MS_channel_C"/>
</dbReference>
<dbReference type="PANTHER" id="PTHR30460">
    <property type="entry name" value="MODERATE CONDUCTANCE MECHANOSENSITIVE CHANNEL YBIO"/>
    <property type="match status" value="1"/>
</dbReference>
<keyword evidence="4 8" id="KW-0812">Transmembrane</keyword>
<sequence length="803" mass="87338">MIRSRMRALHPVRFFLISAFVTIFSVLAGTAQAQGLSLGMDTSSSSNESSSEGGSENGALQSLLDVLQDDAARAELIEKLETVVNDGAQAADDAADTVADAVENQESIGTRIAQFTQATAETIAARVTSLYDTLTGSSGVLRGLTRVDTDVLWQAVQSLFLVIIITVAVFMVLRRLMMPFFRSMGERAEHRNILHRAFLFLGSTFIDAMIVVVAWGIGYAITLLALGETAQIGFRQTLYLNAFLIVELIKVAIRSVISPSAGGLRPVNLSNVAAKRINLHSNIVVSILGYGQLLVIPIINRNVGYTAGLAVSALLSLIVLFYVVFLVIYHRDTVANWIARRMLTETYEEETDDAPKQSEKYRLRGVFGTLVRSWHWFALIYLAVMFTVIVSSPSDVVVSYLAASGKVLLAVLVGSMIVSVIGQAMLRGISLPDDIKSMLPTLEPRLNSIVPKILLGLRIIVTIAVLAYALNIMGLTFIGSWLSSASGLQFSGALVSVGMILLVAAAIWLAFNSWLEYKLNPDYGRAPTVREKTLLSLLKNAFSIALFVLTAMFCLSEIGLNIGPLIASAGVLGLAIGFGAQKLVQDIITGVFIQFENAMNVGDVVTVGGTTGTVEKLTVRSVSLRDVQGVFHIIPFSSVDMVSNYMREFSYFVCDMGVAYRENVSDVKKAMFDAFEELKSDQEIANVLLGDLEWFGLNSFGDSAIVLRARIKTIPGSQWSTGRAYNEILKRIFDEQGIEIPYPYQTIVFGETKEGETQPIRLSPPSEDKDEGAKVERKEQLDAPLAEDAGDTNGDNPDGGVDR</sequence>
<evidence type="ECO:0000259" key="11">
    <source>
        <dbReference type="Pfam" id="PF21088"/>
    </source>
</evidence>
<dbReference type="InterPro" id="IPR011014">
    <property type="entry name" value="MscS_channel_TM-2"/>
</dbReference>
<dbReference type="InterPro" id="IPR010920">
    <property type="entry name" value="LSM_dom_sf"/>
</dbReference>
<feature type="compositionally biased region" description="Low complexity" evidence="7">
    <location>
        <begin position="43"/>
        <end position="56"/>
    </location>
</feature>